<accession>A0A9W4SAR8</accession>
<dbReference type="PANTHER" id="PTHR24029:SF0">
    <property type="entry name" value="UVRABC SYSTEM PROTEIN B"/>
    <property type="match status" value="1"/>
</dbReference>
<dbReference type="NCBIfam" id="NF003673">
    <property type="entry name" value="PRK05298.1"/>
    <property type="match status" value="1"/>
</dbReference>
<feature type="domain" description="Helicase ATP-binding" evidence="10">
    <location>
        <begin position="24"/>
        <end position="108"/>
    </location>
</feature>
<name>A0A9W4SAR8_9GLOM</name>
<dbReference type="GO" id="GO:0006289">
    <property type="term" value="P:nucleotide-excision repair"/>
    <property type="evidence" value="ECO:0007669"/>
    <property type="project" value="InterPro"/>
</dbReference>
<dbReference type="Proteomes" id="UP001153678">
    <property type="component" value="Unassembled WGS sequence"/>
</dbReference>
<dbReference type="InterPro" id="IPR001943">
    <property type="entry name" value="UVR_dom"/>
</dbReference>
<evidence type="ECO:0000256" key="6">
    <source>
        <dbReference type="ARBA" id="ARBA00026033"/>
    </source>
</evidence>
<dbReference type="PROSITE" id="PS51194">
    <property type="entry name" value="HELICASE_CTER"/>
    <property type="match status" value="1"/>
</dbReference>
<feature type="coiled-coil region" evidence="8">
    <location>
        <begin position="204"/>
        <end position="268"/>
    </location>
</feature>
<dbReference type="EMBL" id="CAMKVN010000022">
    <property type="protein sequence ID" value="CAI2162032.1"/>
    <property type="molecule type" value="Genomic_DNA"/>
</dbReference>
<dbReference type="PROSITE" id="PS50151">
    <property type="entry name" value="UVR"/>
    <property type="match status" value="1"/>
</dbReference>
<dbReference type="Pfam" id="PF00271">
    <property type="entry name" value="Helicase_C"/>
    <property type="match status" value="1"/>
</dbReference>
<evidence type="ECO:0000256" key="8">
    <source>
        <dbReference type="SAM" id="Coils"/>
    </source>
</evidence>
<evidence type="ECO:0000256" key="1">
    <source>
        <dbReference type="ARBA" id="ARBA00004496"/>
    </source>
</evidence>
<evidence type="ECO:0000313" key="13">
    <source>
        <dbReference type="Proteomes" id="UP001153678"/>
    </source>
</evidence>
<evidence type="ECO:0000256" key="4">
    <source>
        <dbReference type="ARBA" id="ARBA00022806"/>
    </source>
</evidence>
<keyword evidence="5" id="KW-0267">Excision nuclease</keyword>
<dbReference type="GO" id="GO:0005737">
    <property type="term" value="C:cytoplasm"/>
    <property type="evidence" value="ECO:0007669"/>
    <property type="project" value="UniProtKB-SubCell"/>
</dbReference>
<evidence type="ECO:0000259" key="10">
    <source>
        <dbReference type="PROSITE" id="PS51192"/>
    </source>
</evidence>
<dbReference type="InterPro" id="IPR036876">
    <property type="entry name" value="UVR_dom_sf"/>
</dbReference>
<evidence type="ECO:0000256" key="2">
    <source>
        <dbReference type="ARBA" id="ARBA00008533"/>
    </source>
</evidence>
<keyword evidence="13" id="KW-1185">Reference proteome</keyword>
<dbReference type="GO" id="GO:0005524">
    <property type="term" value="F:ATP binding"/>
    <property type="evidence" value="ECO:0007669"/>
    <property type="project" value="InterPro"/>
</dbReference>
<keyword evidence="4" id="KW-0067">ATP-binding</keyword>
<dbReference type="InterPro" id="IPR024759">
    <property type="entry name" value="UvrB_YAD/RRR_dom"/>
</dbReference>
<dbReference type="Gene3D" id="3.40.50.300">
    <property type="entry name" value="P-loop containing nucleotide triphosphate hydrolases"/>
    <property type="match status" value="3"/>
</dbReference>
<dbReference type="SMART" id="SM00487">
    <property type="entry name" value="DEXDc"/>
    <property type="match status" value="1"/>
</dbReference>
<dbReference type="SUPFAM" id="SSF52540">
    <property type="entry name" value="P-loop containing nucleoside triphosphate hydrolases"/>
    <property type="match status" value="2"/>
</dbReference>
<dbReference type="InterPro" id="IPR027417">
    <property type="entry name" value="P-loop_NTPase"/>
</dbReference>
<keyword evidence="4" id="KW-0547">Nucleotide-binding</keyword>
<dbReference type="NCBIfam" id="TIGR00631">
    <property type="entry name" value="uvrb"/>
    <property type="match status" value="1"/>
</dbReference>
<keyword evidence="5" id="KW-0227">DNA damage</keyword>
<keyword evidence="3" id="KW-0228">DNA excision</keyword>
<evidence type="ECO:0000256" key="3">
    <source>
        <dbReference type="ARBA" id="ARBA00022769"/>
    </source>
</evidence>
<proteinExistence type="inferred from homology"/>
<organism evidence="12 13">
    <name type="scientific">Funneliformis geosporum</name>
    <dbReference type="NCBI Taxonomy" id="1117311"/>
    <lineage>
        <taxon>Eukaryota</taxon>
        <taxon>Fungi</taxon>
        <taxon>Fungi incertae sedis</taxon>
        <taxon>Mucoromycota</taxon>
        <taxon>Glomeromycotina</taxon>
        <taxon>Glomeromycetes</taxon>
        <taxon>Glomerales</taxon>
        <taxon>Glomeraceae</taxon>
        <taxon>Funneliformis</taxon>
    </lineage>
</organism>
<dbReference type="AlphaFoldDB" id="A0A9W4SAR8"/>
<dbReference type="GO" id="GO:0004518">
    <property type="term" value="F:nuclease activity"/>
    <property type="evidence" value="ECO:0007669"/>
    <property type="project" value="UniProtKB-KW"/>
</dbReference>
<keyword evidence="4" id="KW-0378">Hydrolase</keyword>
<sequence length="644" mass="74382">MFQPITANFQPKGDQPAAIKKLVEGIREGKKEQVLLGATGTGKTFTMVNIIEQTQKPTLVLAHNKTLAMQIYQEMQGFFPHNRVEYYVSYFDYYQPEAYKPVSDMYIGKKVQRNASIAKMRLKTLNALVTDKHVIVVASVAAIYGCFNPTSYRKVVIHLAKGQKIDLDLIREKLLLLGYKNDKKINSGNFQIEENSICFIEDKISKIEKRNKQIEEKVQELAKVAIPPSQDYVGEEGEELIEILSQINKELEEQKENLRKEDKFLEAERLEKRVREDLFNLREMGFCPGIENYSHYFDKRKVGETPFTLLDYFPSGFLTIIDESHITIPQIKGMYNTNRHRLETLIKYGFRLPSALDNRPLSQEEFFQKVNYTLYVSATPGEFELAKVNYQPVEQIIRPTGLLDPEIEVRNSRNQIEDIMQEIGKRKKEGGKVLIYALTILMSEDIASYLQERNIKVVYLHSRLEIFERYQTITSLRRGVYDVIVGINLLKEGIDLPEVSLVCILDADKPGFLRDTRSLIQIIGRASRNKSGKVILYANEITNNMHGAINETNRRRKIQAEYNNNNDITPQTVQKPVRDIVLDPEITVLVEKAQRGEIAEKELTKQIKILRRQMKRSTREFKFDQAIAFRNALLDLEKVAKKSQ</sequence>
<dbReference type="InterPro" id="IPR001650">
    <property type="entry name" value="Helicase_C-like"/>
</dbReference>
<dbReference type="GO" id="GO:0009380">
    <property type="term" value="C:excinuclease repair complex"/>
    <property type="evidence" value="ECO:0007669"/>
    <property type="project" value="InterPro"/>
</dbReference>
<evidence type="ECO:0000256" key="7">
    <source>
        <dbReference type="ARBA" id="ARBA00029504"/>
    </source>
</evidence>
<comment type="caution">
    <text evidence="12">The sequence shown here is derived from an EMBL/GenBank/DDBJ whole genome shotgun (WGS) entry which is preliminary data.</text>
</comment>
<dbReference type="GO" id="GO:0003677">
    <property type="term" value="F:DNA binding"/>
    <property type="evidence" value="ECO:0007669"/>
    <property type="project" value="InterPro"/>
</dbReference>
<dbReference type="SMART" id="SM00490">
    <property type="entry name" value="HELICc"/>
    <property type="match status" value="1"/>
</dbReference>
<comment type="similarity">
    <text evidence="2">Belongs to the UvrB family.</text>
</comment>
<dbReference type="InterPro" id="IPR006935">
    <property type="entry name" value="Helicase/UvrB_N"/>
</dbReference>
<feature type="domain" description="Helicase C-terminal" evidence="11">
    <location>
        <begin position="415"/>
        <end position="577"/>
    </location>
</feature>
<dbReference type="Pfam" id="PF04851">
    <property type="entry name" value="ResIII"/>
    <property type="match status" value="1"/>
</dbReference>
<keyword evidence="5" id="KW-0234">DNA repair</keyword>
<protein>
    <recommendedName>
        <fullName evidence="7">UvrABC system protein B</fullName>
    </recommendedName>
</protein>
<dbReference type="Pfam" id="PF12344">
    <property type="entry name" value="UvrB"/>
    <property type="match status" value="1"/>
</dbReference>
<keyword evidence="4" id="KW-0347">Helicase</keyword>
<reference evidence="12" key="1">
    <citation type="submission" date="2022-08" db="EMBL/GenBank/DDBJ databases">
        <authorList>
            <person name="Kallberg Y."/>
            <person name="Tangrot J."/>
            <person name="Rosling A."/>
        </authorList>
    </citation>
    <scope>NUCLEOTIDE SEQUENCE</scope>
    <source>
        <strain evidence="12">Wild A</strain>
    </source>
</reference>
<dbReference type="CDD" id="cd17916">
    <property type="entry name" value="DEXHc_UvrB"/>
    <property type="match status" value="1"/>
</dbReference>
<comment type="subunit">
    <text evidence="6">Forms a heterotetramer with UvrA during the search for lesions. Interacts with UvrC in an incision complex.</text>
</comment>
<dbReference type="PANTHER" id="PTHR24029">
    <property type="entry name" value="UVRABC SYSTEM PROTEIN B"/>
    <property type="match status" value="1"/>
</dbReference>
<dbReference type="OrthoDB" id="5408721at2759"/>
<evidence type="ECO:0000313" key="12">
    <source>
        <dbReference type="EMBL" id="CAI2162032.1"/>
    </source>
</evidence>
<gene>
    <name evidence="12" type="ORF">FWILDA_LOCUS354</name>
</gene>
<comment type="subcellular location">
    <subcellularLocation>
        <location evidence="1">Cytoplasm</location>
    </subcellularLocation>
</comment>
<dbReference type="SUPFAM" id="SSF46600">
    <property type="entry name" value="C-terminal UvrC-binding domain of UvrB"/>
    <property type="match status" value="1"/>
</dbReference>
<dbReference type="GO" id="GO:0016887">
    <property type="term" value="F:ATP hydrolysis activity"/>
    <property type="evidence" value="ECO:0007669"/>
    <property type="project" value="InterPro"/>
</dbReference>
<dbReference type="GO" id="GO:0004386">
    <property type="term" value="F:helicase activity"/>
    <property type="evidence" value="ECO:0007669"/>
    <property type="project" value="UniProtKB-KW"/>
</dbReference>
<dbReference type="InterPro" id="IPR014001">
    <property type="entry name" value="Helicase_ATP-bd"/>
</dbReference>
<dbReference type="InterPro" id="IPR004807">
    <property type="entry name" value="UvrB"/>
</dbReference>
<keyword evidence="8" id="KW-0175">Coiled coil</keyword>
<evidence type="ECO:0000259" key="9">
    <source>
        <dbReference type="PROSITE" id="PS50151"/>
    </source>
</evidence>
<dbReference type="PROSITE" id="PS51192">
    <property type="entry name" value="HELICASE_ATP_BIND_1"/>
    <property type="match status" value="1"/>
</dbReference>
<feature type="domain" description="UVR" evidence="9">
    <location>
        <begin position="604"/>
        <end position="639"/>
    </location>
</feature>
<evidence type="ECO:0000259" key="11">
    <source>
        <dbReference type="PROSITE" id="PS51194"/>
    </source>
</evidence>
<evidence type="ECO:0000256" key="5">
    <source>
        <dbReference type="ARBA" id="ARBA00022881"/>
    </source>
</evidence>